<dbReference type="InterPro" id="IPR001296">
    <property type="entry name" value="Glyco_trans_1"/>
</dbReference>
<sequence length="441" mass="48588">MTQKTLSIAMVSDFFHPVVGGVENHIYTLSAHLVRLGHKVVIISHSHHPDRTGVRHLAPGIKTYHIPFVPIASSATLPNFLTFLPYLRNILLRERIQLVHGHASLSSLAQEAILHAHLLGIRTIFTDHSLFGFDDAATILTNKLLVGALRNVDAVICVSNTGRENTVLRADLPLPAKSHVYVIPNAVIPEQFTPTEPIAPSGSEITIVVVSRLAYRKGMDLLVATAPRVCRMFPQVRFLIGGSGPKLVEILQMREKHNLQDQIVLLGPVKHRDVHNVLAQGAIYLNTSLTEAFGIGLLEAACAGLYVVSTRVGGVPEVLPQNMVSFASPDEDDLLRALAEAIDIVSSGKHDRQEAHATVRAMYAWENVATRTVQVYQCTLATKPKELWERFQSTLEIGPIAGWIYAIILAVDCMFFYILDMVTPRSVVDFSLRDVPNIAKQ</sequence>
<dbReference type="GO" id="GO:0000506">
    <property type="term" value="C:glycosylphosphatidylinositol-N-acetylglucosaminyltransferase (GPI-GnT) complex"/>
    <property type="evidence" value="ECO:0007669"/>
    <property type="project" value="TreeGrafter"/>
</dbReference>
<dbReference type="GO" id="GO:0017176">
    <property type="term" value="F:phosphatidylinositol N-acetylglucosaminyltransferase activity"/>
    <property type="evidence" value="ECO:0007669"/>
    <property type="project" value="TreeGrafter"/>
</dbReference>
<dbReference type="HOGENOM" id="CLU_009583_19_0_1"/>
<evidence type="ECO:0000256" key="2">
    <source>
        <dbReference type="ARBA" id="ARBA00022676"/>
    </source>
</evidence>
<evidence type="ECO:0000256" key="1">
    <source>
        <dbReference type="ARBA" id="ARBA00003265"/>
    </source>
</evidence>
<feature type="domain" description="PIGA GPI anchor biosynthesis" evidence="5">
    <location>
        <begin position="48"/>
        <end position="135"/>
    </location>
</feature>
<name>A0A0C3QU19_9AGAM</name>
<evidence type="ECO:0000256" key="3">
    <source>
        <dbReference type="SAM" id="Phobius"/>
    </source>
</evidence>
<dbReference type="AlphaFoldDB" id="A0A0C3QU19"/>
<dbReference type="PANTHER" id="PTHR45871:SF1">
    <property type="entry name" value="PHOSPHATIDYLINOSITOL N-ACETYLGLUCOSAMINYLTRANSFERASE SUBUNIT A"/>
    <property type="match status" value="1"/>
</dbReference>
<proteinExistence type="predicted"/>
<evidence type="ECO:0000259" key="5">
    <source>
        <dbReference type="Pfam" id="PF08288"/>
    </source>
</evidence>
<gene>
    <name evidence="6" type="ORF">M407DRAFT_121237</name>
</gene>
<evidence type="ECO:0000313" key="7">
    <source>
        <dbReference type="Proteomes" id="UP000054248"/>
    </source>
</evidence>
<feature type="transmembrane region" description="Helical" evidence="3">
    <location>
        <begin position="400"/>
        <end position="419"/>
    </location>
</feature>
<accession>A0A0C3QU19</accession>
<dbReference type="OrthoDB" id="734129at2759"/>
<feature type="domain" description="Glycosyl transferase family 1" evidence="4">
    <location>
        <begin position="202"/>
        <end position="343"/>
    </location>
</feature>
<reference evidence="7" key="2">
    <citation type="submission" date="2015-01" db="EMBL/GenBank/DDBJ databases">
        <title>Evolutionary Origins and Diversification of the Mycorrhizal Mutualists.</title>
        <authorList>
            <consortium name="DOE Joint Genome Institute"/>
            <consortium name="Mycorrhizal Genomics Consortium"/>
            <person name="Kohler A."/>
            <person name="Kuo A."/>
            <person name="Nagy L.G."/>
            <person name="Floudas D."/>
            <person name="Copeland A."/>
            <person name="Barry K.W."/>
            <person name="Cichocki N."/>
            <person name="Veneault-Fourrey C."/>
            <person name="LaButti K."/>
            <person name="Lindquist E.A."/>
            <person name="Lipzen A."/>
            <person name="Lundell T."/>
            <person name="Morin E."/>
            <person name="Murat C."/>
            <person name="Riley R."/>
            <person name="Ohm R."/>
            <person name="Sun H."/>
            <person name="Tunlid A."/>
            <person name="Henrissat B."/>
            <person name="Grigoriev I.V."/>
            <person name="Hibbett D.S."/>
            <person name="Martin F."/>
        </authorList>
    </citation>
    <scope>NUCLEOTIDE SEQUENCE [LARGE SCALE GENOMIC DNA]</scope>
    <source>
        <strain evidence="7">MUT 4182</strain>
    </source>
</reference>
<organism evidence="6 7">
    <name type="scientific">Tulasnella calospora MUT 4182</name>
    <dbReference type="NCBI Taxonomy" id="1051891"/>
    <lineage>
        <taxon>Eukaryota</taxon>
        <taxon>Fungi</taxon>
        <taxon>Dikarya</taxon>
        <taxon>Basidiomycota</taxon>
        <taxon>Agaricomycotina</taxon>
        <taxon>Agaricomycetes</taxon>
        <taxon>Cantharellales</taxon>
        <taxon>Tulasnellaceae</taxon>
        <taxon>Tulasnella</taxon>
    </lineage>
</organism>
<evidence type="ECO:0000259" key="4">
    <source>
        <dbReference type="Pfam" id="PF00534"/>
    </source>
</evidence>
<keyword evidence="2" id="KW-0328">Glycosyltransferase</keyword>
<keyword evidence="3" id="KW-0472">Membrane</keyword>
<dbReference type="Proteomes" id="UP000054248">
    <property type="component" value="Unassembled WGS sequence"/>
</dbReference>
<dbReference type="GO" id="GO:0006506">
    <property type="term" value="P:GPI anchor biosynthetic process"/>
    <property type="evidence" value="ECO:0007669"/>
    <property type="project" value="InterPro"/>
</dbReference>
<dbReference type="Pfam" id="PF00534">
    <property type="entry name" value="Glycos_transf_1"/>
    <property type="match status" value="1"/>
</dbReference>
<dbReference type="Pfam" id="PF08288">
    <property type="entry name" value="PIGA"/>
    <property type="match status" value="1"/>
</dbReference>
<keyword evidence="3" id="KW-0812">Transmembrane</keyword>
<reference evidence="6 7" key="1">
    <citation type="submission" date="2014-04" db="EMBL/GenBank/DDBJ databases">
        <authorList>
            <consortium name="DOE Joint Genome Institute"/>
            <person name="Kuo A."/>
            <person name="Girlanda M."/>
            <person name="Perotto S."/>
            <person name="Kohler A."/>
            <person name="Nagy L.G."/>
            <person name="Floudas D."/>
            <person name="Copeland A."/>
            <person name="Barry K.W."/>
            <person name="Cichocki N."/>
            <person name="Veneault-Fourrey C."/>
            <person name="LaButti K."/>
            <person name="Lindquist E.A."/>
            <person name="Lipzen A."/>
            <person name="Lundell T."/>
            <person name="Morin E."/>
            <person name="Murat C."/>
            <person name="Sun H."/>
            <person name="Tunlid A."/>
            <person name="Henrissat B."/>
            <person name="Grigoriev I.V."/>
            <person name="Hibbett D.S."/>
            <person name="Martin F."/>
            <person name="Nordberg H.P."/>
            <person name="Cantor M.N."/>
            <person name="Hua S.X."/>
        </authorList>
    </citation>
    <scope>NUCLEOTIDE SEQUENCE [LARGE SCALE GENOMIC DNA]</scope>
    <source>
        <strain evidence="6 7">MUT 4182</strain>
    </source>
</reference>
<dbReference type="Gene3D" id="3.40.50.2000">
    <property type="entry name" value="Glycogen Phosphorylase B"/>
    <property type="match status" value="2"/>
</dbReference>
<evidence type="ECO:0000313" key="6">
    <source>
        <dbReference type="EMBL" id="KIO31824.1"/>
    </source>
</evidence>
<dbReference type="InterPro" id="IPR013234">
    <property type="entry name" value="PIGA_GPI_anchor_biosynthesis"/>
</dbReference>
<keyword evidence="7" id="KW-1185">Reference proteome</keyword>
<dbReference type="SUPFAM" id="SSF53756">
    <property type="entry name" value="UDP-Glycosyltransferase/glycogen phosphorylase"/>
    <property type="match status" value="1"/>
</dbReference>
<keyword evidence="6" id="KW-0808">Transferase</keyword>
<comment type="function">
    <text evidence="1">Catalytic subunit in the complex catalyzing the transfer of N-acetylglucosamine from UDP-N-acetylglucosamine to phosphatidylinositol, the first step of GPI biosynthesis.</text>
</comment>
<keyword evidence="3" id="KW-1133">Transmembrane helix</keyword>
<protein>
    <submittedName>
        <fullName evidence="6">Glycosyltransferase family 4 protein</fullName>
    </submittedName>
</protein>
<dbReference type="STRING" id="1051891.A0A0C3QU19"/>
<dbReference type="EMBL" id="KN822959">
    <property type="protein sequence ID" value="KIO31824.1"/>
    <property type="molecule type" value="Genomic_DNA"/>
</dbReference>
<dbReference type="PANTHER" id="PTHR45871">
    <property type="entry name" value="N-ACETYLGLUCOSAMINYL-PHOSPHATIDYLINOSITOL BIOSYNTHETIC PROTEIN"/>
    <property type="match status" value="1"/>
</dbReference>